<dbReference type="InterPro" id="IPR011009">
    <property type="entry name" value="Kinase-like_dom_sf"/>
</dbReference>
<accession>A0A9K3GFZ6</accession>
<dbReference type="PANTHER" id="PTHR24057:SF0">
    <property type="entry name" value="PROTEIN KINASE SHAGGY-RELATED"/>
    <property type="match status" value="1"/>
</dbReference>
<sequence length="367" mass="41702">MSLPEPGAQKHPELVIGQTITVQASGNHPELTITPERAIGSGSFGVVFLARLSPSGEPVAVKKVLQDRRYKNRELQIMKELNHPNILHLRHFFFSSPANRSDELYLNLVLNYVPETVYSILKQYSRLRQHMPLLLVRLFAYQLCRSLAYCHQKGICHRDIKPQNLLIDPLSGSLILCDFGSAKALVKGEPNVSYICSRYYRAPELIFGATHYSFQIDMWSAGCVVAELLLGQPLFPGETGVEQLVEIIRVLGTPTREDIQEMNRSYTNYKFPSIKPYPWSKVFRSRVPADALDFISKLLVYKPQERFTATEALLHPFFDKLRDPETRLPTGSALPPLFDFQPSELEGLSQEQIDKLIPPHARQNTTE</sequence>
<dbReference type="InterPro" id="IPR039192">
    <property type="entry name" value="STKc_GSK3"/>
</dbReference>
<dbReference type="GO" id="GO:0005737">
    <property type="term" value="C:cytoplasm"/>
    <property type="evidence" value="ECO:0007669"/>
    <property type="project" value="TreeGrafter"/>
</dbReference>
<evidence type="ECO:0000256" key="4">
    <source>
        <dbReference type="ARBA" id="ARBA00022741"/>
    </source>
</evidence>
<evidence type="ECO:0000313" key="11">
    <source>
        <dbReference type="Proteomes" id="UP000265618"/>
    </source>
</evidence>
<dbReference type="InterPro" id="IPR008271">
    <property type="entry name" value="Ser/Thr_kinase_AS"/>
</dbReference>
<dbReference type="InterPro" id="IPR017441">
    <property type="entry name" value="Protein_kinase_ATP_BS"/>
</dbReference>
<dbReference type="GO" id="GO:0004674">
    <property type="term" value="F:protein serine/threonine kinase activity"/>
    <property type="evidence" value="ECO:0007669"/>
    <property type="project" value="UniProtKB-KW"/>
</dbReference>
<feature type="domain" description="Protein kinase" evidence="9">
    <location>
        <begin position="33"/>
        <end position="318"/>
    </location>
</feature>
<dbReference type="Pfam" id="PF00069">
    <property type="entry name" value="Pkinase"/>
    <property type="match status" value="1"/>
</dbReference>
<keyword evidence="2 8" id="KW-0723">Serine/threonine-protein kinase</keyword>
<dbReference type="InterPro" id="IPR000719">
    <property type="entry name" value="Prot_kinase_dom"/>
</dbReference>
<evidence type="ECO:0000256" key="1">
    <source>
        <dbReference type="ARBA" id="ARBA00005527"/>
    </source>
</evidence>
<dbReference type="GO" id="GO:0030154">
    <property type="term" value="P:cell differentiation"/>
    <property type="evidence" value="ECO:0007669"/>
    <property type="project" value="TreeGrafter"/>
</dbReference>
<dbReference type="Gene3D" id="1.10.510.10">
    <property type="entry name" value="Transferase(Phosphotransferase) domain 1"/>
    <property type="match status" value="1"/>
</dbReference>
<name>A0A9K3GFZ6_9EUKA</name>
<dbReference type="Proteomes" id="UP000265618">
    <property type="component" value="Unassembled WGS sequence"/>
</dbReference>
<evidence type="ECO:0000259" key="9">
    <source>
        <dbReference type="PROSITE" id="PS50011"/>
    </source>
</evidence>
<dbReference type="InterPro" id="IPR050591">
    <property type="entry name" value="GSK-3"/>
</dbReference>
<feature type="binding site" evidence="7">
    <location>
        <position position="63"/>
    </location>
    <ligand>
        <name>ATP</name>
        <dbReference type="ChEBI" id="CHEBI:30616"/>
    </ligand>
</feature>
<evidence type="ECO:0000256" key="7">
    <source>
        <dbReference type="PROSITE-ProRule" id="PRU10141"/>
    </source>
</evidence>
<dbReference type="PANTHER" id="PTHR24057">
    <property type="entry name" value="GLYCOGEN SYNTHASE KINASE-3 ALPHA"/>
    <property type="match status" value="1"/>
</dbReference>
<dbReference type="GO" id="GO:0007165">
    <property type="term" value="P:signal transduction"/>
    <property type="evidence" value="ECO:0007669"/>
    <property type="project" value="TreeGrafter"/>
</dbReference>
<dbReference type="FunFam" id="1.10.510.10:FF:000082">
    <property type="entry name" value="Shaggy-related protein kinase kappa"/>
    <property type="match status" value="1"/>
</dbReference>
<dbReference type="AlphaFoldDB" id="A0A9K3GFZ6"/>
<proteinExistence type="inferred from homology"/>
<dbReference type="PROSITE" id="PS50011">
    <property type="entry name" value="PROTEIN_KINASE_DOM"/>
    <property type="match status" value="1"/>
</dbReference>
<evidence type="ECO:0000256" key="5">
    <source>
        <dbReference type="ARBA" id="ARBA00022777"/>
    </source>
</evidence>
<keyword evidence="11" id="KW-1185">Reference proteome</keyword>
<dbReference type="CDD" id="cd14137">
    <property type="entry name" value="STKc_GSK3"/>
    <property type="match status" value="1"/>
</dbReference>
<comment type="similarity">
    <text evidence="1">Belongs to the protein kinase superfamily. CMGC Ser/Thr protein kinase family. GSK-3 subfamily.</text>
</comment>
<evidence type="ECO:0000256" key="2">
    <source>
        <dbReference type="ARBA" id="ARBA00022527"/>
    </source>
</evidence>
<keyword evidence="3" id="KW-0808">Transferase</keyword>
<evidence type="ECO:0000256" key="3">
    <source>
        <dbReference type="ARBA" id="ARBA00022679"/>
    </source>
</evidence>
<dbReference type="EMBL" id="BDIP01000360">
    <property type="protein sequence ID" value="GIQ81312.1"/>
    <property type="molecule type" value="Genomic_DNA"/>
</dbReference>
<reference evidence="10 11" key="1">
    <citation type="journal article" date="2018" name="PLoS ONE">
        <title>The draft genome of Kipferlia bialata reveals reductive genome evolution in fornicate parasites.</title>
        <authorList>
            <person name="Tanifuji G."/>
            <person name="Takabayashi S."/>
            <person name="Kume K."/>
            <person name="Takagi M."/>
            <person name="Nakayama T."/>
            <person name="Kamikawa R."/>
            <person name="Inagaki Y."/>
            <person name="Hashimoto T."/>
        </authorList>
    </citation>
    <scope>NUCLEOTIDE SEQUENCE [LARGE SCALE GENOMIC DNA]</scope>
    <source>
        <strain evidence="10">NY0173</strain>
    </source>
</reference>
<dbReference type="Gene3D" id="3.30.200.20">
    <property type="entry name" value="Phosphorylase Kinase, domain 1"/>
    <property type="match status" value="1"/>
</dbReference>
<dbReference type="SUPFAM" id="SSF56112">
    <property type="entry name" value="Protein kinase-like (PK-like)"/>
    <property type="match status" value="1"/>
</dbReference>
<evidence type="ECO:0000313" key="10">
    <source>
        <dbReference type="EMBL" id="GIQ81312.1"/>
    </source>
</evidence>
<evidence type="ECO:0000256" key="6">
    <source>
        <dbReference type="ARBA" id="ARBA00022840"/>
    </source>
</evidence>
<gene>
    <name evidence="10" type="ORF">KIPB_002254</name>
</gene>
<dbReference type="GO" id="GO:0005524">
    <property type="term" value="F:ATP binding"/>
    <property type="evidence" value="ECO:0007669"/>
    <property type="project" value="UniProtKB-UniRule"/>
</dbReference>
<keyword evidence="6 7" id="KW-0067">ATP-binding</keyword>
<dbReference type="OrthoDB" id="272141at2759"/>
<keyword evidence="4 7" id="KW-0547">Nucleotide-binding</keyword>
<dbReference type="GO" id="GO:0005634">
    <property type="term" value="C:nucleus"/>
    <property type="evidence" value="ECO:0007669"/>
    <property type="project" value="TreeGrafter"/>
</dbReference>
<comment type="caution">
    <text evidence="10">The sequence shown here is derived from an EMBL/GenBank/DDBJ whole genome shotgun (WGS) entry which is preliminary data.</text>
</comment>
<keyword evidence="5" id="KW-0418">Kinase</keyword>
<dbReference type="SMART" id="SM00220">
    <property type="entry name" value="S_TKc"/>
    <property type="match status" value="1"/>
</dbReference>
<dbReference type="PROSITE" id="PS00107">
    <property type="entry name" value="PROTEIN_KINASE_ATP"/>
    <property type="match status" value="1"/>
</dbReference>
<organism evidence="10 11">
    <name type="scientific">Kipferlia bialata</name>
    <dbReference type="NCBI Taxonomy" id="797122"/>
    <lineage>
        <taxon>Eukaryota</taxon>
        <taxon>Metamonada</taxon>
        <taxon>Carpediemonas-like organisms</taxon>
        <taxon>Kipferlia</taxon>
    </lineage>
</organism>
<protein>
    <recommendedName>
        <fullName evidence="9">Protein kinase domain-containing protein</fullName>
    </recommendedName>
</protein>
<dbReference type="PROSITE" id="PS00108">
    <property type="entry name" value="PROTEIN_KINASE_ST"/>
    <property type="match status" value="1"/>
</dbReference>
<evidence type="ECO:0000256" key="8">
    <source>
        <dbReference type="RuleBase" id="RU000304"/>
    </source>
</evidence>